<dbReference type="AlphaFoldDB" id="A0A813FPI1"/>
<name>A0A813FPI1_POLGL</name>
<proteinExistence type="predicted"/>
<protein>
    <recommendedName>
        <fullName evidence="3">SAP domain-containing protein</fullName>
    </recommendedName>
</protein>
<feature type="domain" description="SAP" evidence="3">
    <location>
        <begin position="8"/>
        <end position="42"/>
    </location>
</feature>
<dbReference type="Proteomes" id="UP000654075">
    <property type="component" value="Unassembled WGS sequence"/>
</dbReference>
<feature type="region of interest" description="Disordered" evidence="2">
    <location>
        <begin position="278"/>
        <end position="297"/>
    </location>
</feature>
<feature type="compositionally biased region" description="Low complexity" evidence="2">
    <location>
        <begin position="481"/>
        <end position="492"/>
    </location>
</feature>
<dbReference type="PROSITE" id="PS50800">
    <property type="entry name" value="SAP"/>
    <property type="match status" value="1"/>
</dbReference>
<feature type="coiled-coil region" evidence="1">
    <location>
        <begin position="496"/>
        <end position="552"/>
    </location>
</feature>
<evidence type="ECO:0000256" key="2">
    <source>
        <dbReference type="SAM" id="MobiDB-lite"/>
    </source>
</evidence>
<evidence type="ECO:0000256" key="1">
    <source>
        <dbReference type="SAM" id="Coils"/>
    </source>
</evidence>
<evidence type="ECO:0000313" key="5">
    <source>
        <dbReference type="Proteomes" id="UP000654075"/>
    </source>
</evidence>
<evidence type="ECO:0000259" key="3">
    <source>
        <dbReference type="PROSITE" id="PS50800"/>
    </source>
</evidence>
<evidence type="ECO:0000313" key="4">
    <source>
        <dbReference type="EMBL" id="CAE8614108.1"/>
    </source>
</evidence>
<feature type="compositionally biased region" description="Low complexity" evidence="2">
    <location>
        <begin position="442"/>
        <end position="462"/>
    </location>
</feature>
<dbReference type="InterPro" id="IPR003034">
    <property type="entry name" value="SAP_dom"/>
</dbReference>
<accession>A0A813FPI1</accession>
<feature type="region of interest" description="Disordered" evidence="2">
    <location>
        <begin position="415"/>
        <end position="492"/>
    </location>
</feature>
<keyword evidence="5" id="KW-1185">Reference proteome</keyword>
<sequence length="569" mass="63237">MAKASSRFEAMTMRQLREQCQGFGLGIPGYRKDLTNRLKLYRSQQARPKLEASLCLNKADDAAPSVHELEVTLGAEQPMETKTSAEGMCSQEALHFKEALFLTEAEQAREVEESQQPARQDEEFVTSEEQPFKEVACAQSTLKSEEVLLFPEAQQAKEAERLEQPAIESDDSIPSEVHEVAVEALQPMVTNLCAQGICAEEALNSQEALLLIEPEQAKKVLDVEQPAKQDEDSAQSVEELNATFAAQQQTETKLLEEVACAQETLKSEEVLLIPGAQQAQEAERLEQPANQSDDSIPSEEKVHEVAVQAPQSMETTLGAESLNSQEALLLIEAEQAKEVVEVEQPAKQDEDSAPSVKHEVAVEAAQPMETILFGECFSSRDIETCKGVHLMTEAEQAQEAEKASPVKRRRLIGKQAEPARTSLEALPSSPGPPAAWANELASSTCSPSCRSPSRSPHGSPSHLADSTQRTAAQEGAHHPVQPQHQQHQQLQLHQQLHQMEMRLQMQQQQLQQNQMQVQQLSFVNPMQAQMQMQQLQLQKMQLQQQWAQLEQKRGHMVFQGQLPTAWMSC</sequence>
<organism evidence="4 5">
    <name type="scientific">Polarella glacialis</name>
    <name type="common">Dinoflagellate</name>
    <dbReference type="NCBI Taxonomy" id="89957"/>
    <lineage>
        <taxon>Eukaryota</taxon>
        <taxon>Sar</taxon>
        <taxon>Alveolata</taxon>
        <taxon>Dinophyceae</taxon>
        <taxon>Suessiales</taxon>
        <taxon>Suessiaceae</taxon>
        <taxon>Polarella</taxon>
    </lineage>
</organism>
<comment type="caution">
    <text evidence="4">The sequence shown here is derived from an EMBL/GenBank/DDBJ whole genome shotgun (WGS) entry which is preliminary data.</text>
</comment>
<dbReference type="EMBL" id="CAJNNV010025365">
    <property type="protein sequence ID" value="CAE8614108.1"/>
    <property type="molecule type" value="Genomic_DNA"/>
</dbReference>
<keyword evidence="1" id="KW-0175">Coiled coil</keyword>
<reference evidence="4" key="1">
    <citation type="submission" date="2021-02" db="EMBL/GenBank/DDBJ databases">
        <authorList>
            <person name="Dougan E. K."/>
            <person name="Rhodes N."/>
            <person name="Thang M."/>
            <person name="Chan C."/>
        </authorList>
    </citation>
    <scope>NUCLEOTIDE SEQUENCE</scope>
</reference>
<gene>
    <name evidence="4" type="ORF">PGLA1383_LOCUS31842</name>
</gene>